<evidence type="ECO:0000313" key="2">
    <source>
        <dbReference type="EMBL" id="GBP54044.1"/>
    </source>
</evidence>
<evidence type="ECO:0000256" key="1">
    <source>
        <dbReference type="SAM" id="MobiDB-lite"/>
    </source>
</evidence>
<sequence length="85" mass="9313">MLPEFETCGAYPGRPAYPGAPVTAAATDDSKARLGGCFACTSGCSDMLMSYVPLRPREIESRHRGGLEVEQEQERNRPWDHARTG</sequence>
<evidence type="ECO:0000313" key="3">
    <source>
        <dbReference type="Proteomes" id="UP000299102"/>
    </source>
</evidence>
<name>A0A4C1WVG4_EUMVA</name>
<gene>
    <name evidence="2" type="ORF">EVAR_85347_1</name>
</gene>
<comment type="caution">
    <text evidence="2">The sequence shown here is derived from an EMBL/GenBank/DDBJ whole genome shotgun (WGS) entry which is preliminary data.</text>
</comment>
<organism evidence="2 3">
    <name type="scientific">Eumeta variegata</name>
    <name type="common">Bagworm moth</name>
    <name type="synonym">Eumeta japonica</name>
    <dbReference type="NCBI Taxonomy" id="151549"/>
    <lineage>
        <taxon>Eukaryota</taxon>
        <taxon>Metazoa</taxon>
        <taxon>Ecdysozoa</taxon>
        <taxon>Arthropoda</taxon>
        <taxon>Hexapoda</taxon>
        <taxon>Insecta</taxon>
        <taxon>Pterygota</taxon>
        <taxon>Neoptera</taxon>
        <taxon>Endopterygota</taxon>
        <taxon>Lepidoptera</taxon>
        <taxon>Glossata</taxon>
        <taxon>Ditrysia</taxon>
        <taxon>Tineoidea</taxon>
        <taxon>Psychidae</taxon>
        <taxon>Oiketicinae</taxon>
        <taxon>Eumeta</taxon>
    </lineage>
</organism>
<dbReference type="Proteomes" id="UP000299102">
    <property type="component" value="Unassembled WGS sequence"/>
</dbReference>
<reference evidence="2 3" key="1">
    <citation type="journal article" date="2019" name="Commun. Biol.">
        <title>The bagworm genome reveals a unique fibroin gene that provides high tensile strength.</title>
        <authorList>
            <person name="Kono N."/>
            <person name="Nakamura H."/>
            <person name="Ohtoshi R."/>
            <person name="Tomita M."/>
            <person name="Numata K."/>
            <person name="Arakawa K."/>
        </authorList>
    </citation>
    <scope>NUCLEOTIDE SEQUENCE [LARGE SCALE GENOMIC DNA]</scope>
</reference>
<protein>
    <submittedName>
        <fullName evidence="2">Uncharacterized protein</fullName>
    </submittedName>
</protein>
<dbReference type="EMBL" id="BGZK01000638">
    <property type="protein sequence ID" value="GBP54044.1"/>
    <property type="molecule type" value="Genomic_DNA"/>
</dbReference>
<accession>A0A4C1WVG4</accession>
<proteinExistence type="predicted"/>
<keyword evidence="3" id="KW-1185">Reference proteome</keyword>
<feature type="region of interest" description="Disordered" evidence="1">
    <location>
        <begin position="62"/>
        <end position="85"/>
    </location>
</feature>
<dbReference type="AlphaFoldDB" id="A0A4C1WVG4"/>